<dbReference type="GO" id="GO:0009378">
    <property type="term" value="F:four-way junction helicase activity"/>
    <property type="evidence" value="ECO:0007669"/>
    <property type="project" value="TreeGrafter"/>
</dbReference>
<dbReference type="PANTHER" id="PTHR13710">
    <property type="entry name" value="DNA HELICASE RECQ FAMILY MEMBER"/>
    <property type="match status" value="1"/>
</dbReference>
<dbReference type="SUPFAM" id="SSF52540">
    <property type="entry name" value="P-loop containing nucleoside triphosphate hydrolases"/>
    <property type="match status" value="1"/>
</dbReference>
<feature type="transmembrane region" description="Helical" evidence="6">
    <location>
        <begin position="469"/>
        <end position="487"/>
    </location>
</feature>
<keyword evidence="6" id="KW-0812">Transmembrane</keyword>
<evidence type="ECO:0000256" key="2">
    <source>
        <dbReference type="ARBA" id="ARBA00022741"/>
    </source>
</evidence>
<evidence type="ECO:0000313" key="10">
    <source>
        <dbReference type="RefSeq" id="XP_022321947.1"/>
    </source>
</evidence>
<dbReference type="Pfam" id="PF00270">
    <property type="entry name" value="DEAD"/>
    <property type="match status" value="1"/>
</dbReference>
<evidence type="ECO:0000256" key="4">
    <source>
        <dbReference type="ARBA" id="ARBA00034617"/>
    </source>
</evidence>
<dbReference type="GO" id="GO:0005524">
    <property type="term" value="F:ATP binding"/>
    <property type="evidence" value="ECO:0007669"/>
    <property type="project" value="UniProtKB-KW"/>
</dbReference>
<dbReference type="GeneID" id="111123707"/>
<keyword evidence="3" id="KW-0067">ATP-binding</keyword>
<evidence type="ECO:0000256" key="6">
    <source>
        <dbReference type="SAM" id="Phobius"/>
    </source>
</evidence>
<dbReference type="Pfam" id="PF00271">
    <property type="entry name" value="Helicase_C"/>
    <property type="match status" value="1"/>
</dbReference>
<comment type="similarity">
    <text evidence="1">Belongs to the helicase family. RecQ subfamily.</text>
</comment>
<evidence type="ECO:0000313" key="9">
    <source>
        <dbReference type="Proteomes" id="UP000694844"/>
    </source>
</evidence>
<keyword evidence="6" id="KW-1133">Transmembrane helix</keyword>
<dbReference type="GO" id="GO:0003676">
    <property type="term" value="F:nucleic acid binding"/>
    <property type="evidence" value="ECO:0007669"/>
    <property type="project" value="InterPro"/>
</dbReference>
<protein>
    <recommendedName>
        <fullName evidence="5">DNA 3'-5' helicase</fullName>
        <ecNumber evidence="5">5.6.2.4</ecNumber>
    </recommendedName>
</protein>
<gene>
    <name evidence="10" type="primary">LOC111123707</name>
</gene>
<feature type="domain" description="Helicase ATP-binding" evidence="7">
    <location>
        <begin position="62"/>
        <end position="237"/>
    </location>
</feature>
<keyword evidence="9" id="KW-1185">Reference proteome</keyword>
<dbReference type="PROSITE" id="PS51192">
    <property type="entry name" value="HELICASE_ATP_BIND_1"/>
    <property type="match status" value="1"/>
</dbReference>
<evidence type="ECO:0000259" key="7">
    <source>
        <dbReference type="PROSITE" id="PS51192"/>
    </source>
</evidence>
<dbReference type="PANTHER" id="PTHR13710:SF157">
    <property type="entry name" value="DNA HELICASE"/>
    <property type="match status" value="1"/>
</dbReference>
<dbReference type="GO" id="GO:0005694">
    <property type="term" value="C:chromosome"/>
    <property type="evidence" value="ECO:0007669"/>
    <property type="project" value="TreeGrafter"/>
</dbReference>
<feature type="domain" description="Helicase C-terminal" evidence="8">
    <location>
        <begin position="266"/>
        <end position="416"/>
    </location>
</feature>
<dbReference type="InterPro" id="IPR027417">
    <property type="entry name" value="P-loop_NTPase"/>
</dbReference>
<dbReference type="GO" id="GO:0000724">
    <property type="term" value="P:double-strand break repair via homologous recombination"/>
    <property type="evidence" value="ECO:0007669"/>
    <property type="project" value="TreeGrafter"/>
</dbReference>
<name>A0A8B8D1C7_CRAVI</name>
<keyword evidence="6" id="KW-0472">Membrane</keyword>
<evidence type="ECO:0000256" key="5">
    <source>
        <dbReference type="ARBA" id="ARBA00034808"/>
    </source>
</evidence>
<proteinExistence type="inferred from homology"/>
<dbReference type="GO" id="GO:0005737">
    <property type="term" value="C:cytoplasm"/>
    <property type="evidence" value="ECO:0007669"/>
    <property type="project" value="TreeGrafter"/>
</dbReference>
<evidence type="ECO:0000256" key="1">
    <source>
        <dbReference type="ARBA" id="ARBA00005446"/>
    </source>
</evidence>
<dbReference type="OrthoDB" id="6107726at2759"/>
<dbReference type="InterPro" id="IPR014001">
    <property type="entry name" value="Helicase_ATP-bd"/>
</dbReference>
<keyword evidence="2" id="KW-0547">Nucleotide-binding</keyword>
<dbReference type="GO" id="GO:0043138">
    <property type="term" value="F:3'-5' DNA helicase activity"/>
    <property type="evidence" value="ECO:0007669"/>
    <property type="project" value="UniProtKB-EC"/>
</dbReference>
<evidence type="ECO:0000259" key="8">
    <source>
        <dbReference type="PROSITE" id="PS51194"/>
    </source>
</evidence>
<dbReference type="EC" id="5.6.2.4" evidence="5"/>
<dbReference type="KEGG" id="cvn:111123707"/>
<organism evidence="9 10">
    <name type="scientific">Crassostrea virginica</name>
    <name type="common">Eastern oyster</name>
    <dbReference type="NCBI Taxonomy" id="6565"/>
    <lineage>
        <taxon>Eukaryota</taxon>
        <taxon>Metazoa</taxon>
        <taxon>Spiralia</taxon>
        <taxon>Lophotrochozoa</taxon>
        <taxon>Mollusca</taxon>
        <taxon>Bivalvia</taxon>
        <taxon>Autobranchia</taxon>
        <taxon>Pteriomorphia</taxon>
        <taxon>Ostreida</taxon>
        <taxon>Ostreoidea</taxon>
        <taxon>Ostreidae</taxon>
        <taxon>Crassostrea</taxon>
    </lineage>
</organism>
<accession>A0A8B8D1C7</accession>
<reference evidence="10" key="1">
    <citation type="submission" date="2025-08" db="UniProtKB">
        <authorList>
            <consortium name="RefSeq"/>
        </authorList>
    </citation>
    <scope>IDENTIFICATION</scope>
    <source>
        <tissue evidence="10">Whole sample</tissue>
    </source>
</reference>
<dbReference type="SMART" id="SM00490">
    <property type="entry name" value="HELICc"/>
    <property type="match status" value="1"/>
</dbReference>
<dbReference type="AlphaFoldDB" id="A0A8B8D1C7"/>
<dbReference type="InterPro" id="IPR011545">
    <property type="entry name" value="DEAD/DEAH_box_helicase_dom"/>
</dbReference>
<evidence type="ECO:0000256" key="3">
    <source>
        <dbReference type="ARBA" id="ARBA00022840"/>
    </source>
</evidence>
<dbReference type="Proteomes" id="UP000694844">
    <property type="component" value="Chromosome 3"/>
</dbReference>
<dbReference type="Gene3D" id="3.40.50.300">
    <property type="entry name" value="P-loop containing nucleotide triphosphate hydrolases"/>
    <property type="match status" value="2"/>
</dbReference>
<sequence>MIQKISTNHRGAFICFTSGCNSLILEVARNTNMATCDIENTIRSVLSKFHIKELKKEQRQILDNLLRGEDCVAVLPTGYGKSLPYQIFAPIYHTLRDEKAVVLVCCPLIALMEDQVQRIQKTHFVSAEYIGSNSDFDVKARSVDVILASPELLVGNKTCRDNIQSLNVKVIVIDEFHTIATWGAVDKKEEEAFRRWFRHIGELRSLFPAAAMLALSATCTQKMLKKILKVLNMTECPNFVSVSPNKQNIKYVFKKIEHNIESSMLWLVEGLLKYKEKFPRTLVYCKSIKDVSLIYNYIISEVPDLSRHIEMFHSETTNETKLAVIHQLTQKDDLMLRVVVATSALGMGIDVEECHSVVLYGPPPTLVDLLQECGRIGRDGKDSVAVILHHSYHYQNLDEEVKTVLKSSKCRRMAIMTNFVSTTELNEIGSSDKAKHSCCDFCENAATVAIVDNLNWCWRSVLKRTLRKSILTLTSVMVKVMTLFYIMNLISLNQLNRTQSF</sequence>
<comment type="catalytic activity">
    <reaction evidence="4">
        <text>Couples ATP hydrolysis with the unwinding of duplex DNA by translocating in the 3'-5' direction.</text>
        <dbReference type="EC" id="5.6.2.4"/>
    </reaction>
</comment>
<dbReference type="GO" id="GO:0005654">
    <property type="term" value="C:nucleoplasm"/>
    <property type="evidence" value="ECO:0007669"/>
    <property type="project" value="TreeGrafter"/>
</dbReference>
<dbReference type="RefSeq" id="XP_022321947.1">
    <property type="nucleotide sequence ID" value="XM_022466239.1"/>
</dbReference>
<dbReference type="InterPro" id="IPR001650">
    <property type="entry name" value="Helicase_C-like"/>
</dbReference>
<dbReference type="GO" id="GO:0000723">
    <property type="term" value="P:telomere maintenance"/>
    <property type="evidence" value="ECO:0007669"/>
    <property type="project" value="TreeGrafter"/>
</dbReference>
<dbReference type="PROSITE" id="PS51194">
    <property type="entry name" value="HELICASE_CTER"/>
    <property type="match status" value="1"/>
</dbReference>
<dbReference type="SMART" id="SM00487">
    <property type="entry name" value="DEXDc"/>
    <property type="match status" value="1"/>
</dbReference>